<dbReference type="InterPro" id="IPR005025">
    <property type="entry name" value="FMN_Rdtase-like_dom"/>
</dbReference>
<dbReference type="Gene3D" id="3.40.50.360">
    <property type="match status" value="1"/>
</dbReference>
<dbReference type="InterPro" id="IPR050712">
    <property type="entry name" value="NAD(P)H-dep_reductase"/>
</dbReference>
<evidence type="ECO:0000313" key="3">
    <source>
        <dbReference type="Proteomes" id="UP000761534"/>
    </source>
</evidence>
<dbReference type="Proteomes" id="UP000761534">
    <property type="component" value="Unassembled WGS sequence"/>
</dbReference>
<evidence type="ECO:0000259" key="1">
    <source>
        <dbReference type="Pfam" id="PF03358"/>
    </source>
</evidence>
<proteinExistence type="predicted"/>
<gene>
    <name evidence="2" type="ORF">TRICI_005125</name>
</gene>
<dbReference type="AlphaFoldDB" id="A0A642UWC2"/>
<evidence type="ECO:0000313" key="2">
    <source>
        <dbReference type="EMBL" id="KAA8906625.1"/>
    </source>
</evidence>
<dbReference type="OrthoDB" id="68575at2759"/>
<dbReference type="Pfam" id="PF03358">
    <property type="entry name" value="FMN_red"/>
    <property type="match status" value="1"/>
</dbReference>
<feature type="domain" description="NADPH-dependent FMN reductase-like" evidence="1">
    <location>
        <begin position="6"/>
        <end position="156"/>
    </location>
</feature>
<dbReference type="InterPro" id="IPR029039">
    <property type="entry name" value="Flavoprotein-like_sf"/>
</dbReference>
<dbReference type="GO" id="GO:0010181">
    <property type="term" value="F:FMN binding"/>
    <property type="evidence" value="ECO:0007669"/>
    <property type="project" value="TreeGrafter"/>
</dbReference>
<name>A0A642UWC2_9ASCO</name>
<dbReference type="GO" id="GO:0016491">
    <property type="term" value="F:oxidoreductase activity"/>
    <property type="evidence" value="ECO:0007669"/>
    <property type="project" value="InterPro"/>
</dbReference>
<keyword evidence="3" id="KW-1185">Reference proteome</keyword>
<reference evidence="2" key="1">
    <citation type="journal article" date="2019" name="G3 (Bethesda)">
        <title>Genome Assemblies of Two Rare Opportunistic Yeast Pathogens: Diutina rugosa (syn. Candida rugosa) and Trichomonascus ciferrii (syn. Candida ciferrii).</title>
        <authorList>
            <person name="Mixao V."/>
            <person name="Saus E."/>
            <person name="Hansen A.P."/>
            <person name="Lass-Florl C."/>
            <person name="Gabaldon T."/>
        </authorList>
    </citation>
    <scope>NUCLEOTIDE SEQUENCE</scope>
    <source>
        <strain evidence="2">CBS 4856</strain>
    </source>
</reference>
<dbReference type="VEuPathDB" id="FungiDB:TRICI_005125"/>
<organism evidence="2 3">
    <name type="scientific">Trichomonascus ciferrii</name>
    <dbReference type="NCBI Taxonomy" id="44093"/>
    <lineage>
        <taxon>Eukaryota</taxon>
        <taxon>Fungi</taxon>
        <taxon>Dikarya</taxon>
        <taxon>Ascomycota</taxon>
        <taxon>Saccharomycotina</taxon>
        <taxon>Dipodascomycetes</taxon>
        <taxon>Dipodascales</taxon>
        <taxon>Trichomonascaceae</taxon>
        <taxon>Trichomonascus</taxon>
        <taxon>Trichomonascus ciferrii complex</taxon>
    </lineage>
</organism>
<dbReference type="GO" id="GO:0005829">
    <property type="term" value="C:cytosol"/>
    <property type="evidence" value="ECO:0007669"/>
    <property type="project" value="TreeGrafter"/>
</dbReference>
<dbReference type="SUPFAM" id="SSF52218">
    <property type="entry name" value="Flavoproteins"/>
    <property type="match status" value="1"/>
</dbReference>
<dbReference type="PANTHER" id="PTHR30543:SF21">
    <property type="entry name" value="NAD(P)H-DEPENDENT FMN REDUCTASE LOT6"/>
    <property type="match status" value="1"/>
</dbReference>
<comment type="caution">
    <text evidence="2">The sequence shown here is derived from an EMBL/GenBank/DDBJ whole genome shotgun (WGS) entry which is preliminary data.</text>
</comment>
<sequence>MEGSKKVAVITCSMRSPRVNPYVSEYVKEVMERVGRKDLSIHHVDMKQYELSFYSEPVIPAQLPVENPTPHYAFESTRSWSQEISKYDGFVFVTPQYNWSIPASLKNGVDHLFYEWKGKAAGIVSYGGRGGAKATNHLRDILTGIKMNQVDTAPAISLSGNTLNDAEKLGRVTDEQQKKWNEAGVEDAIIEMTNQINLQLFKDHE</sequence>
<dbReference type="PANTHER" id="PTHR30543">
    <property type="entry name" value="CHROMATE REDUCTASE"/>
    <property type="match status" value="1"/>
</dbReference>
<dbReference type="EMBL" id="SWFS01000394">
    <property type="protein sequence ID" value="KAA8906625.1"/>
    <property type="molecule type" value="Genomic_DNA"/>
</dbReference>
<protein>
    <recommendedName>
        <fullName evidence="1">NADPH-dependent FMN reductase-like domain-containing protein</fullName>
    </recommendedName>
</protein>
<accession>A0A642UWC2</accession>